<dbReference type="EMBL" id="CP001127">
    <property type="protein sequence ID" value="ACF91251.1"/>
    <property type="molecule type" value="Genomic_DNA"/>
</dbReference>
<dbReference type="PANTHER" id="PTHR33420:SF27">
    <property type="entry name" value="PROTEIN FIMG"/>
    <property type="match status" value="1"/>
</dbReference>
<evidence type="ECO:0000259" key="2">
    <source>
        <dbReference type="Pfam" id="PF00419"/>
    </source>
</evidence>
<reference evidence="3 4" key="1">
    <citation type="journal article" date="2011" name="J. Bacteriol.">
        <title>Comparative genomics of 28 Salmonella enterica isolates: evidence for CRISPR-mediated adaptive sublineage evolution.</title>
        <authorList>
            <person name="Fricke W.F."/>
            <person name="Mammel M.K."/>
            <person name="McDermott P.F."/>
            <person name="Tartera C."/>
            <person name="White D.G."/>
            <person name="Leclerc J.E."/>
            <person name="Ravel J."/>
            <person name="Cebula T.A."/>
        </authorList>
    </citation>
    <scope>NUCLEOTIDE SEQUENCE [LARGE SCALE GENOMIC DNA]</scope>
    <source>
        <strain evidence="3 4">CVM19633</strain>
    </source>
</reference>
<keyword evidence="1" id="KW-0732">Signal</keyword>
<dbReference type="AlphaFoldDB" id="A0A0N1QXS2"/>
<dbReference type="HOGENOM" id="CLU_088965_6_3_6"/>
<dbReference type="Gene3D" id="2.60.40.1090">
    <property type="entry name" value="Fimbrial-type adhesion domain"/>
    <property type="match status" value="1"/>
</dbReference>
<evidence type="ECO:0000256" key="1">
    <source>
        <dbReference type="SAM" id="SignalP"/>
    </source>
</evidence>
<evidence type="ECO:0000313" key="3">
    <source>
        <dbReference type="EMBL" id="ACF91251.1"/>
    </source>
</evidence>
<dbReference type="KEGG" id="sew:SeSA_A1269"/>
<dbReference type="RefSeq" id="WP_012513009.1">
    <property type="nucleotide sequence ID" value="NC_011094.1"/>
</dbReference>
<dbReference type="InterPro" id="IPR050263">
    <property type="entry name" value="Bact_Fimbrial_Adh_Pro"/>
</dbReference>
<accession>A0A0N1QXS2</accession>
<feature type="domain" description="Fimbrial-type adhesion" evidence="2">
    <location>
        <begin position="30"/>
        <end position="173"/>
    </location>
</feature>
<dbReference type="GO" id="GO:0009289">
    <property type="term" value="C:pilus"/>
    <property type="evidence" value="ECO:0007669"/>
    <property type="project" value="InterPro"/>
</dbReference>
<name>A0A0N1QXS2_SALSV</name>
<protein>
    <submittedName>
        <fullName evidence="3">S-fimbrial adhesin protein SfaS</fullName>
    </submittedName>
</protein>
<gene>
    <name evidence="3" type="ordered locus">SeSA_A1269</name>
</gene>
<dbReference type="InterPro" id="IPR036937">
    <property type="entry name" value="Adhesion_dom_fimbrial_sf"/>
</dbReference>
<dbReference type="InterPro" id="IPR008966">
    <property type="entry name" value="Adhesion_dom_sf"/>
</dbReference>
<evidence type="ECO:0000313" key="4">
    <source>
        <dbReference type="Proteomes" id="UP000001865"/>
    </source>
</evidence>
<sequence length="173" mass="18216">MIVTNRKKTVAFIIALGWLFSSSSQAVNIDISGTVIASPCVVNGGDESLAINLGTGIQANTLETSGSTTPWVEKTLTLTDCPASTTSFSVAFAGTADTDTDFYKNTGTATNLKLELTDDKSEHAYKNGAALKDIAIPSDTHAYDLKLRSRAVATGLVMPGTIEGQVQATFTYQ</sequence>
<feature type="signal peptide" evidence="1">
    <location>
        <begin position="1"/>
        <end position="26"/>
    </location>
</feature>
<dbReference type="PANTHER" id="PTHR33420">
    <property type="entry name" value="FIMBRIAL SUBUNIT ELFA-RELATED"/>
    <property type="match status" value="1"/>
</dbReference>
<feature type="chain" id="PRO_5005880055" evidence="1">
    <location>
        <begin position="27"/>
        <end position="173"/>
    </location>
</feature>
<dbReference type="InterPro" id="IPR000259">
    <property type="entry name" value="Adhesion_dom_fimbrial"/>
</dbReference>
<proteinExistence type="predicted"/>
<dbReference type="Proteomes" id="UP000001865">
    <property type="component" value="Chromosome"/>
</dbReference>
<dbReference type="SUPFAM" id="SSF49401">
    <property type="entry name" value="Bacterial adhesins"/>
    <property type="match status" value="1"/>
</dbReference>
<dbReference type="Pfam" id="PF00419">
    <property type="entry name" value="Fimbrial"/>
    <property type="match status" value="1"/>
</dbReference>
<organism evidence="3 4">
    <name type="scientific">Salmonella schwarzengrund (strain CVM19633)</name>
    <dbReference type="NCBI Taxonomy" id="439843"/>
    <lineage>
        <taxon>Bacteria</taxon>
        <taxon>Pseudomonadati</taxon>
        <taxon>Pseudomonadota</taxon>
        <taxon>Gammaproteobacteria</taxon>
        <taxon>Enterobacterales</taxon>
        <taxon>Enterobacteriaceae</taxon>
        <taxon>Salmonella</taxon>
    </lineage>
</organism>
<dbReference type="GO" id="GO:0043709">
    <property type="term" value="P:cell adhesion involved in single-species biofilm formation"/>
    <property type="evidence" value="ECO:0007669"/>
    <property type="project" value="TreeGrafter"/>
</dbReference>